<organism evidence="1 2">
    <name type="scientific">Cotesia congregata filamentous virus 1</name>
    <dbReference type="NCBI Taxonomy" id="3064291"/>
    <lineage>
        <taxon>Viruses</taxon>
        <taxon>Viruses incertae sedis</taxon>
        <taxon>Naldaviricetes</taxon>
        <taxon>Lefavirales</taxon>
        <taxon>Filamentoviridae</taxon>
        <taxon>Betafilamentovirus</taxon>
        <taxon>Betafilamentovirus cocongregatae</taxon>
    </lineage>
</organism>
<name>A0ABC8QJN8_9VIRU</name>
<proteinExistence type="predicted"/>
<reference evidence="1 2" key="1">
    <citation type="submission" date="2024-01" db="EMBL/GenBank/DDBJ databases">
        <authorList>
            <person name="Guinet B."/>
        </authorList>
    </citation>
    <scope>NUCLEOTIDE SEQUENCE [LARGE SCALE GENOMIC DNA]</scope>
</reference>
<evidence type="ECO:0000313" key="2">
    <source>
        <dbReference type="Proteomes" id="UP001642380"/>
    </source>
</evidence>
<gene>
    <name evidence="1" type="ORF">CCFV1_ORF063</name>
</gene>
<keyword evidence="2" id="KW-1185">Reference proteome</keyword>
<sequence length="239" mass="28161">MSFLATLIQDISKKHELRIFKEENQSAAPPEKKARRTPTTLNLIGGGGGGDYLSVGQFFQIIINYYCSSRVRDVEYVKRLYSMRLSDSMTLFEFYINNKEPIKRIVLCDRATRVPWNLLRNIHKYSIFLAISYFDDIHEYTEDIRSRALNWKQWQRKKNRVYNVELEEYCASHLSDKQKKTPFKPNLFKIQFIRLIYKHCDKDKVLFLDLLNDQNNGEDFANNYNKAEEFLEAAAACGV</sequence>
<dbReference type="EMBL" id="CAUOPR010000001">
    <property type="protein sequence ID" value="CAJ2002109.1"/>
    <property type="molecule type" value="Genomic_DNA"/>
</dbReference>
<evidence type="ECO:0000313" key="1">
    <source>
        <dbReference type="EMBL" id="CAJ2002109.1"/>
    </source>
</evidence>
<dbReference type="Proteomes" id="UP001642380">
    <property type="component" value="Unassembled WGS sequence"/>
</dbReference>
<comment type="caution">
    <text evidence="1">The sequence shown here is derived from an EMBL/GenBank/DDBJ whole genome shotgun (WGS) entry which is preliminary data.</text>
</comment>
<protein>
    <submittedName>
        <fullName evidence="1">LbFV_orf87-like</fullName>
    </submittedName>
</protein>
<accession>A0ABC8QJN8</accession>